<reference evidence="2 3" key="1">
    <citation type="submission" date="2024-06" db="EMBL/GenBank/DDBJ databases">
        <title>The Natural Products Discovery Center: Release of the First 8490 Sequenced Strains for Exploring Actinobacteria Biosynthetic Diversity.</title>
        <authorList>
            <person name="Kalkreuter E."/>
            <person name="Kautsar S.A."/>
            <person name="Yang D."/>
            <person name="Bader C.D."/>
            <person name="Teijaro C.N."/>
            <person name="Fluegel L."/>
            <person name="Davis C.M."/>
            <person name="Simpson J.R."/>
            <person name="Lauterbach L."/>
            <person name="Steele A.D."/>
            <person name="Gui C."/>
            <person name="Meng S."/>
            <person name="Li G."/>
            <person name="Viehrig K."/>
            <person name="Ye F."/>
            <person name="Su P."/>
            <person name="Kiefer A.F."/>
            <person name="Nichols A."/>
            <person name="Cepeda A.J."/>
            <person name="Yan W."/>
            <person name="Fan B."/>
            <person name="Jiang Y."/>
            <person name="Adhikari A."/>
            <person name="Zheng C.-J."/>
            <person name="Schuster L."/>
            <person name="Cowan T.M."/>
            <person name="Smanski M.J."/>
            <person name="Chevrette M.G."/>
            <person name="De Carvalho L.P.S."/>
            <person name="Shen B."/>
        </authorList>
    </citation>
    <scope>NUCLEOTIDE SEQUENCE [LARGE SCALE GENOMIC DNA]</scope>
    <source>
        <strain evidence="2 3">NPDC048274</strain>
    </source>
</reference>
<sequence>MTTERMLGGGCGQETDIVRQARHPTADHTTPAHDDPTPPPGYTPTLQQTEGDAAQGPGDPVRVALERRLDRVLAHHATGDEAEFARMLDLLIHDLGEALGTDDPLSVEAGYQRAMYSWQSAHDPSGLESVLPRLIRVLGLDHRRTIDVRAVLTGNTAARGHVDGRRHIPELREIIAQATRVLGARDPITLTARLDLAEALDREYDAYGRRLPRIGPRDDEQAARRRALLEPLLPDLEQGLGDDDPRVVEVRLRLALDTYQVGDYRAALPLYERLLPTSPAALARSDIRLRIQHAHCVSEAGAPERALSLLETLLNSLRNRPGNEYQRQAAPAVALRTALKKQLRQNRRAGSRSRFRL</sequence>
<name>A0ABV3E204_9ACTN</name>
<dbReference type="InterPro" id="IPR011990">
    <property type="entry name" value="TPR-like_helical_dom_sf"/>
</dbReference>
<evidence type="ECO:0008006" key="4">
    <source>
        <dbReference type="Google" id="ProtNLM"/>
    </source>
</evidence>
<proteinExistence type="predicted"/>
<evidence type="ECO:0000256" key="1">
    <source>
        <dbReference type="SAM" id="MobiDB-lite"/>
    </source>
</evidence>
<dbReference type="Proteomes" id="UP001551582">
    <property type="component" value="Unassembled WGS sequence"/>
</dbReference>
<keyword evidence="3" id="KW-1185">Reference proteome</keyword>
<comment type="caution">
    <text evidence="2">The sequence shown here is derived from an EMBL/GenBank/DDBJ whole genome shotgun (WGS) entry which is preliminary data.</text>
</comment>
<evidence type="ECO:0000313" key="3">
    <source>
        <dbReference type="Proteomes" id="UP001551582"/>
    </source>
</evidence>
<dbReference type="SUPFAM" id="SSF48452">
    <property type="entry name" value="TPR-like"/>
    <property type="match status" value="1"/>
</dbReference>
<feature type="compositionally biased region" description="Basic and acidic residues" evidence="1">
    <location>
        <begin position="16"/>
        <end position="36"/>
    </location>
</feature>
<accession>A0ABV3E204</accession>
<evidence type="ECO:0000313" key="2">
    <source>
        <dbReference type="EMBL" id="MEU9350579.1"/>
    </source>
</evidence>
<gene>
    <name evidence="2" type="ORF">AB0D65_06045</name>
</gene>
<protein>
    <recommendedName>
        <fullName evidence="4">Tetratricopeptide repeat protein</fullName>
    </recommendedName>
</protein>
<dbReference type="RefSeq" id="WP_359977259.1">
    <property type="nucleotide sequence ID" value="NZ_JBEZLS010000003.1"/>
</dbReference>
<organism evidence="2 3">
    <name type="scientific">Streptomyces griseoloalbus</name>
    <dbReference type="NCBI Taxonomy" id="67303"/>
    <lineage>
        <taxon>Bacteria</taxon>
        <taxon>Bacillati</taxon>
        <taxon>Actinomycetota</taxon>
        <taxon>Actinomycetes</taxon>
        <taxon>Kitasatosporales</taxon>
        <taxon>Streptomycetaceae</taxon>
        <taxon>Streptomyces</taxon>
    </lineage>
</organism>
<feature type="region of interest" description="Disordered" evidence="1">
    <location>
        <begin position="1"/>
        <end position="59"/>
    </location>
</feature>
<dbReference type="Gene3D" id="1.25.40.10">
    <property type="entry name" value="Tetratricopeptide repeat domain"/>
    <property type="match status" value="1"/>
</dbReference>
<dbReference type="EMBL" id="JBEZLS010000003">
    <property type="protein sequence ID" value="MEU9350579.1"/>
    <property type="molecule type" value="Genomic_DNA"/>
</dbReference>